<dbReference type="EMBL" id="LN614830">
    <property type="protein sequence ID" value="CEG59469.1"/>
    <property type="molecule type" value="Genomic_DNA"/>
</dbReference>
<keyword evidence="9 10" id="KW-0472">Membrane</keyword>
<comment type="subcellular location">
    <subcellularLocation>
        <location evidence="2">Cell inner membrane</location>
        <topology evidence="2">Single-pass type II membrane protein</topology>
        <orientation evidence="2">Periplasmic side</orientation>
    </subcellularLocation>
</comment>
<evidence type="ECO:0000256" key="9">
    <source>
        <dbReference type="ARBA" id="ARBA00023136"/>
    </source>
</evidence>
<dbReference type="EMBL" id="FMVN01000002">
    <property type="protein sequence ID" value="SCX90837.1"/>
    <property type="molecule type" value="Genomic_DNA"/>
</dbReference>
<evidence type="ECO:0000256" key="10">
    <source>
        <dbReference type="SAM" id="Phobius"/>
    </source>
</evidence>
<protein>
    <recommendedName>
        <fullName evidence="4">Cytochrome c oxidase assembly protein CtaG</fullName>
    </recommendedName>
</protein>
<organism evidence="11 13">
    <name type="scientific">Legionella micdadei</name>
    <name type="common">Tatlockia micdadei</name>
    <dbReference type="NCBI Taxonomy" id="451"/>
    <lineage>
        <taxon>Bacteria</taxon>
        <taxon>Pseudomonadati</taxon>
        <taxon>Pseudomonadota</taxon>
        <taxon>Gammaproteobacteria</taxon>
        <taxon>Legionellales</taxon>
        <taxon>Legionellaceae</taxon>
        <taxon>Legionella</taxon>
    </lineage>
</organism>
<reference evidence="11" key="2">
    <citation type="submission" date="2014-09" db="EMBL/GenBank/DDBJ databases">
        <authorList>
            <person name="GOMEZ-VALERO Laura"/>
        </authorList>
    </citation>
    <scope>NUCLEOTIDE SEQUENCE</scope>
    <source>
        <strain evidence="11">ATCC33218</strain>
    </source>
</reference>
<evidence type="ECO:0000256" key="1">
    <source>
        <dbReference type="ARBA" id="ARBA00004007"/>
    </source>
</evidence>
<dbReference type="PANTHER" id="PTHR21320">
    <property type="entry name" value="CYTOCHROME C OXIDASE ASSEMBLY PROTEIN COX11-RELATED"/>
    <property type="match status" value="1"/>
</dbReference>
<dbReference type="GO" id="GO:0005507">
    <property type="term" value="F:copper ion binding"/>
    <property type="evidence" value="ECO:0007669"/>
    <property type="project" value="InterPro"/>
</dbReference>
<keyword evidence="8" id="KW-0186">Copper</keyword>
<dbReference type="KEGG" id="tmc:LMI_0102"/>
<dbReference type="SUPFAM" id="SSF110111">
    <property type="entry name" value="Ctag/Cox11"/>
    <property type="match status" value="1"/>
</dbReference>
<dbReference type="NCBIfam" id="NF003465">
    <property type="entry name" value="PRK05089.1"/>
    <property type="match status" value="1"/>
</dbReference>
<dbReference type="HOGENOM" id="CLU_045000_5_2_6"/>
<proteinExistence type="inferred from homology"/>
<evidence type="ECO:0000313" key="14">
    <source>
        <dbReference type="Proteomes" id="UP000182998"/>
    </source>
</evidence>
<keyword evidence="5 10" id="KW-0812">Transmembrane</keyword>
<dbReference type="PIRSF" id="PIRSF005413">
    <property type="entry name" value="COX11"/>
    <property type="match status" value="1"/>
</dbReference>
<evidence type="ECO:0000256" key="8">
    <source>
        <dbReference type="ARBA" id="ARBA00023008"/>
    </source>
</evidence>
<evidence type="ECO:0000313" key="11">
    <source>
        <dbReference type="EMBL" id="CEG59469.1"/>
    </source>
</evidence>
<reference evidence="13" key="1">
    <citation type="submission" date="2014-09" db="EMBL/GenBank/DDBJ databases">
        <authorList>
            <person name="Gomez-Valero L."/>
        </authorList>
    </citation>
    <scope>NUCLEOTIDE SEQUENCE [LARGE SCALE GENOMIC DNA]</scope>
    <source>
        <strain evidence="13">ATCC33218</strain>
    </source>
</reference>
<accession>A0A098GAF3</accession>
<dbReference type="Proteomes" id="UP000182998">
    <property type="component" value="Unassembled WGS sequence"/>
</dbReference>
<dbReference type="Gene3D" id="2.60.370.10">
    <property type="entry name" value="Ctag/Cox11"/>
    <property type="match status" value="1"/>
</dbReference>
<comment type="similarity">
    <text evidence="3">Belongs to the COX11/CtaG family.</text>
</comment>
<dbReference type="STRING" id="451.B6N58_00470"/>
<dbReference type="InterPro" id="IPR023471">
    <property type="entry name" value="CtaG/Cox11_dom_sf"/>
</dbReference>
<name>A0A098GAF3_LEGMI</name>
<gene>
    <name evidence="11" type="ORF">LMI_0102</name>
    <name evidence="12" type="ORF">SAMN02982997_00338</name>
</gene>
<evidence type="ECO:0000256" key="7">
    <source>
        <dbReference type="ARBA" id="ARBA00022989"/>
    </source>
</evidence>
<evidence type="ECO:0000313" key="12">
    <source>
        <dbReference type="EMBL" id="SCX90837.1"/>
    </source>
</evidence>
<dbReference type="PATRIC" id="fig|451.8.peg.1071"/>
<sequence>MIAELQVMRGAMAAKSHTKLVIVLAAAVLAMFGFGFALVPIYNTLCKTLGINGKVNDKPIAYDAKSAKISWNREITVEFVATNNGGVPWAFYPKVQKIKVHPGEIAKLAFYAENKTDHPMTVQAIPSVTPGIAAKYLKKTECFCFTQQTLNGHEAMNMPLLFHLDTDLPANVKTITLSYTLFDVTGKVISNQSVAVGK</sequence>
<feature type="transmembrane region" description="Helical" evidence="10">
    <location>
        <begin position="20"/>
        <end position="42"/>
    </location>
</feature>
<dbReference type="GO" id="GO:0005886">
    <property type="term" value="C:plasma membrane"/>
    <property type="evidence" value="ECO:0007669"/>
    <property type="project" value="UniProtKB-SubCell"/>
</dbReference>
<evidence type="ECO:0000313" key="13">
    <source>
        <dbReference type="Proteomes" id="UP000032414"/>
    </source>
</evidence>
<evidence type="ECO:0000256" key="4">
    <source>
        <dbReference type="ARBA" id="ARBA00015384"/>
    </source>
</evidence>
<evidence type="ECO:0000256" key="2">
    <source>
        <dbReference type="ARBA" id="ARBA00004382"/>
    </source>
</evidence>
<dbReference type="InterPro" id="IPR007533">
    <property type="entry name" value="Cyt_c_oxidase_assmbl_CtaG"/>
</dbReference>
<comment type="function">
    <text evidence="1">Exerts its effect at some terminal stage of cytochrome c oxidase synthesis, probably by being involved in the insertion of the copper B into subunit I.</text>
</comment>
<reference evidence="12 14" key="3">
    <citation type="submission" date="2016-10" db="EMBL/GenBank/DDBJ databases">
        <authorList>
            <person name="Varghese N."/>
            <person name="Submissions S."/>
        </authorList>
    </citation>
    <scope>NUCLEOTIDE SEQUENCE [LARGE SCALE GENOMIC DNA]</scope>
    <source>
        <strain evidence="12 14">ATCC 33218</strain>
    </source>
</reference>
<dbReference type="Pfam" id="PF04442">
    <property type="entry name" value="CtaG_Cox11"/>
    <property type="match status" value="1"/>
</dbReference>
<evidence type="ECO:0000256" key="6">
    <source>
        <dbReference type="ARBA" id="ARBA00022968"/>
    </source>
</evidence>
<dbReference type="PANTHER" id="PTHR21320:SF3">
    <property type="entry name" value="CYTOCHROME C OXIDASE ASSEMBLY PROTEIN COX11, MITOCHONDRIAL-RELATED"/>
    <property type="match status" value="1"/>
</dbReference>
<dbReference type="Proteomes" id="UP000032414">
    <property type="component" value="Chromosome I"/>
</dbReference>
<evidence type="ECO:0000256" key="3">
    <source>
        <dbReference type="ARBA" id="ARBA00009620"/>
    </source>
</evidence>
<evidence type="ECO:0000256" key="5">
    <source>
        <dbReference type="ARBA" id="ARBA00022692"/>
    </source>
</evidence>
<keyword evidence="14" id="KW-1185">Reference proteome</keyword>
<keyword evidence="6" id="KW-0735">Signal-anchor</keyword>
<dbReference type="AlphaFoldDB" id="A0A098GAF3"/>
<keyword evidence="7 10" id="KW-1133">Transmembrane helix</keyword>